<accession>A0AAV0F675</accession>
<dbReference type="EMBL" id="CAMAPF010000964">
    <property type="protein sequence ID" value="CAH9130984.1"/>
    <property type="molecule type" value="Genomic_DNA"/>
</dbReference>
<organism evidence="1 2">
    <name type="scientific">Cuscuta epithymum</name>
    <dbReference type="NCBI Taxonomy" id="186058"/>
    <lineage>
        <taxon>Eukaryota</taxon>
        <taxon>Viridiplantae</taxon>
        <taxon>Streptophyta</taxon>
        <taxon>Embryophyta</taxon>
        <taxon>Tracheophyta</taxon>
        <taxon>Spermatophyta</taxon>
        <taxon>Magnoliopsida</taxon>
        <taxon>eudicotyledons</taxon>
        <taxon>Gunneridae</taxon>
        <taxon>Pentapetalae</taxon>
        <taxon>asterids</taxon>
        <taxon>lamiids</taxon>
        <taxon>Solanales</taxon>
        <taxon>Convolvulaceae</taxon>
        <taxon>Cuscuteae</taxon>
        <taxon>Cuscuta</taxon>
        <taxon>Cuscuta subgen. Cuscuta</taxon>
    </lineage>
</organism>
<dbReference type="AlphaFoldDB" id="A0AAV0F675"/>
<evidence type="ECO:0000313" key="2">
    <source>
        <dbReference type="Proteomes" id="UP001152523"/>
    </source>
</evidence>
<proteinExistence type="predicted"/>
<name>A0AAV0F675_9ASTE</name>
<reference evidence="1" key="1">
    <citation type="submission" date="2022-07" db="EMBL/GenBank/DDBJ databases">
        <authorList>
            <person name="Macas J."/>
            <person name="Novak P."/>
            <person name="Neumann P."/>
        </authorList>
    </citation>
    <scope>NUCLEOTIDE SEQUENCE</scope>
</reference>
<gene>
    <name evidence="1" type="ORF">CEPIT_LOCUS31067</name>
</gene>
<sequence length="102" mass="11760">MADIVNSYKKMSMEEQENELNFNEEVEECGEEELEPKSFPVVGVVVTDRKVKLPVFQELMSSIWRPGRGMSIKEIGERRWLFLSLGHGRMVTCGSFLLLYPC</sequence>
<protein>
    <submittedName>
        <fullName evidence="1">Uncharacterized protein</fullName>
    </submittedName>
</protein>
<evidence type="ECO:0000313" key="1">
    <source>
        <dbReference type="EMBL" id="CAH9130984.1"/>
    </source>
</evidence>
<keyword evidence="2" id="KW-1185">Reference proteome</keyword>
<dbReference type="Proteomes" id="UP001152523">
    <property type="component" value="Unassembled WGS sequence"/>
</dbReference>
<comment type="caution">
    <text evidence="1">The sequence shown here is derived from an EMBL/GenBank/DDBJ whole genome shotgun (WGS) entry which is preliminary data.</text>
</comment>